<protein>
    <submittedName>
        <fullName evidence="6">Glycosyltransferase</fullName>
    </submittedName>
</protein>
<comment type="similarity">
    <text evidence="1">Belongs to the glycosyltransferase 2 family.</text>
</comment>
<evidence type="ECO:0000256" key="3">
    <source>
        <dbReference type="ARBA" id="ARBA00022679"/>
    </source>
</evidence>
<dbReference type="InterPro" id="IPR050834">
    <property type="entry name" value="Glycosyltransf_2"/>
</dbReference>
<dbReference type="PANTHER" id="PTHR43685">
    <property type="entry name" value="GLYCOSYLTRANSFERASE"/>
    <property type="match status" value="1"/>
</dbReference>
<comment type="caution">
    <text evidence="6">The sequence shown here is derived from an EMBL/GenBank/DDBJ whole genome shotgun (WGS) entry which is preliminary data.</text>
</comment>
<organism evidence="6 7">
    <name type="scientific">Schaalia canis</name>
    <dbReference type="NCBI Taxonomy" id="100469"/>
    <lineage>
        <taxon>Bacteria</taxon>
        <taxon>Bacillati</taxon>
        <taxon>Actinomycetota</taxon>
        <taxon>Actinomycetes</taxon>
        <taxon>Actinomycetales</taxon>
        <taxon>Actinomycetaceae</taxon>
        <taxon>Schaalia</taxon>
    </lineage>
</organism>
<dbReference type="AlphaFoldDB" id="A0A3P1SE32"/>
<evidence type="ECO:0000313" key="6">
    <source>
        <dbReference type="EMBL" id="RRC95553.1"/>
    </source>
</evidence>
<dbReference type="EMBL" id="RQZF01000003">
    <property type="protein sequence ID" value="RRC95553.1"/>
    <property type="molecule type" value="Genomic_DNA"/>
</dbReference>
<proteinExistence type="inferred from homology"/>
<dbReference type="Gene3D" id="3.90.550.10">
    <property type="entry name" value="Spore Coat Polysaccharide Biosynthesis Protein SpsA, Chain A"/>
    <property type="match status" value="1"/>
</dbReference>
<feature type="domain" description="Glycosyltransferase 2-like" evidence="5">
    <location>
        <begin position="5"/>
        <end position="127"/>
    </location>
</feature>
<dbReference type="PANTHER" id="PTHR43685:SF5">
    <property type="entry name" value="GLYCOSYLTRANSFERASE EPSE-RELATED"/>
    <property type="match status" value="1"/>
</dbReference>
<keyword evidence="7" id="KW-1185">Reference proteome</keyword>
<dbReference type="Proteomes" id="UP000280444">
    <property type="component" value="Unassembled WGS sequence"/>
</dbReference>
<feature type="region of interest" description="Disordered" evidence="4">
    <location>
        <begin position="298"/>
        <end position="348"/>
    </location>
</feature>
<dbReference type="InterPro" id="IPR029044">
    <property type="entry name" value="Nucleotide-diphossugar_trans"/>
</dbReference>
<dbReference type="SUPFAM" id="SSF53448">
    <property type="entry name" value="Nucleotide-diphospho-sugar transferases"/>
    <property type="match status" value="1"/>
</dbReference>
<dbReference type="GO" id="GO:0016757">
    <property type="term" value="F:glycosyltransferase activity"/>
    <property type="evidence" value="ECO:0007669"/>
    <property type="project" value="UniProtKB-KW"/>
</dbReference>
<feature type="compositionally biased region" description="Polar residues" evidence="4">
    <location>
        <begin position="333"/>
        <end position="348"/>
    </location>
</feature>
<name>A0A3P1SE32_9ACTO</name>
<dbReference type="RefSeq" id="WP_124869267.1">
    <property type="nucleotide sequence ID" value="NZ_RQZF01000003.1"/>
</dbReference>
<gene>
    <name evidence="6" type="ORF">EII11_04565</name>
</gene>
<evidence type="ECO:0000256" key="2">
    <source>
        <dbReference type="ARBA" id="ARBA00022676"/>
    </source>
</evidence>
<accession>A0A3P1SE32</accession>
<sequence length="348" mass="37735">MPELSILLPARNAASTIAQAVASTLRAMPRDAELVIVDDGSQDATAHEATAAAERAGQAGKMRIIRHEGSGGVAQALNLLLDATDSALVARMDADDQCLPWRFTRSLAALHAGDDMVFTQIIETRGRRLSPQPPFGIAPEVFGLHLLLTNPVSHPTMLAKRELLNALGGYRHVPAEDYDLWMRAALAGAKIRRLPVWGLLYRMHDTQITASSQWRRDSWESPEQAAVFAQLSEGLVGRPLERLVRIASMPPVQKATALAEFHRALVPAIDRHDGVAAWLLRRKLNERLAWARSYVPAEDRGQTPQGAARNEGSVPPAPPRPHIGASPEGDAESSVNSDARATQEGSAQ</sequence>
<dbReference type="Pfam" id="PF00535">
    <property type="entry name" value="Glycos_transf_2"/>
    <property type="match status" value="1"/>
</dbReference>
<evidence type="ECO:0000259" key="5">
    <source>
        <dbReference type="Pfam" id="PF00535"/>
    </source>
</evidence>
<evidence type="ECO:0000256" key="1">
    <source>
        <dbReference type="ARBA" id="ARBA00006739"/>
    </source>
</evidence>
<dbReference type="OrthoDB" id="7665907at2"/>
<dbReference type="InterPro" id="IPR001173">
    <property type="entry name" value="Glyco_trans_2-like"/>
</dbReference>
<keyword evidence="3 6" id="KW-0808">Transferase</keyword>
<evidence type="ECO:0000313" key="7">
    <source>
        <dbReference type="Proteomes" id="UP000280444"/>
    </source>
</evidence>
<keyword evidence="2" id="KW-0328">Glycosyltransferase</keyword>
<reference evidence="6 7" key="1">
    <citation type="submission" date="2018-11" db="EMBL/GenBank/DDBJ databases">
        <title>Genomes From Bacteria Associated with the Canine Oral Cavity: a Test Case for Automated Genome-Based Taxonomic Assignment.</title>
        <authorList>
            <person name="Coil D.A."/>
            <person name="Jospin G."/>
            <person name="Darling A.E."/>
            <person name="Wallis C."/>
            <person name="Davis I.J."/>
            <person name="Harris S."/>
            <person name="Eisen J.A."/>
            <person name="Holcombe L.J."/>
            <person name="O'Flynn C."/>
        </authorList>
    </citation>
    <scope>NUCLEOTIDE SEQUENCE [LARGE SCALE GENOMIC DNA]</scope>
    <source>
        <strain evidence="6 7">OH770</strain>
    </source>
</reference>
<evidence type="ECO:0000256" key="4">
    <source>
        <dbReference type="SAM" id="MobiDB-lite"/>
    </source>
</evidence>